<dbReference type="Proteomes" id="UP000515789">
    <property type="component" value="Chromosome"/>
</dbReference>
<evidence type="ECO:0000313" key="3">
    <source>
        <dbReference type="EMBL" id="QMW80491.1"/>
    </source>
</evidence>
<dbReference type="PANTHER" id="PTHR11328:SF24">
    <property type="entry name" value="MAJOR FACILITATOR SUPERFAMILY (MFS) PROFILE DOMAIN-CONTAINING PROTEIN"/>
    <property type="match status" value="1"/>
</dbReference>
<proteinExistence type="predicted"/>
<evidence type="ECO:0000313" key="4">
    <source>
        <dbReference type="Proteomes" id="UP000515789"/>
    </source>
</evidence>
<feature type="transmembrane region" description="Helical" evidence="2">
    <location>
        <begin position="451"/>
        <end position="472"/>
    </location>
</feature>
<dbReference type="Gene3D" id="1.20.1250.20">
    <property type="entry name" value="MFS general substrate transporter like domains"/>
    <property type="match status" value="2"/>
</dbReference>
<feature type="transmembrane region" description="Helical" evidence="2">
    <location>
        <begin position="130"/>
        <end position="155"/>
    </location>
</feature>
<feature type="transmembrane region" description="Helical" evidence="2">
    <location>
        <begin position="176"/>
        <end position="201"/>
    </location>
</feature>
<feature type="region of interest" description="Disordered" evidence="1">
    <location>
        <begin position="8"/>
        <end position="27"/>
    </location>
</feature>
<feature type="transmembrane region" description="Helical" evidence="2">
    <location>
        <begin position="37"/>
        <end position="56"/>
    </location>
</feature>
<sequence>MAICYDAQQTGQQKGEHVGDSDGGKKRNGISRSLKRFFGVGDFGFSFMTNIETYYFTYFLTNIAEFSLPVVTMITTIASVVDAALSWIYGVILDTFKPMKWGRYRSWLVVIPWLVPFLYAFQFIRVGSGTAAVVIIIIATITSHIAWNIPFVANISMINMASKTPEDRMALSSSRAIWQSLGRVFYSYVGPAVVSVLAGIVGEKNSYGATAFVFAALMAAGYFAHFKMFEGYEETGAQEIERMQRERAQRKARGRQEKESGLLKCLTTNPYLLGLTVADLTKYIYSFVASGIAVYYFTYVAHNKDLTATFILISSLLGVAASYLSKAAAKKFSARNTVIYAYLAMAVVLVLGFLFYRQPWAVILLVSLAQFFCTMTNACGPALYADCAIYSEYKTGKNATGLIMGLSNIPLKIGVVSRGILISACLALAGFNLETVEKGITSPQLERGISMGFTIIPAIAVALGAVIMIFGFRLTRAKIEKFSAELEKRK</sequence>
<dbReference type="SUPFAM" id="SSF103473">
    <property type="entry name" value="MFS general substrate transporter"/>
    <property type="match status" value="1"/>
</dbReference>
<feature type="transmembrane region" description="Helical" evidence="2">
    <location>
        <begin position="337"/>
        <end position="356"/>
    </location>
</feature>
<keyword evidence="2" id="KW-0812">Transmembrane</keyword>
<gene>
    <name evidence="3" type="ORF">E5259_24470</name>
</gene>
<feature type="transmembrane region" description="Helical" evidence="2">
    <location>
        <begin position="207"/>
        <end position="224"/>
    </location>
</feature>
<organism evidence="3 4">
    <name type="scientific">Blautia producta</name>
    <dbReference type="NCBI Taxonomy" id="33035"/>
    <lineage>
        <taxon>Bacteria</taxon>
        <taxon>Bacillati</taxon>
        <taxon>Bacillota</taxon>
        <taxon>Clostridia</taxon>
        <taxon>Lachnospirales</taxon>
        <taxon>Lachnospiraceae</taxon>
        <taxon>Blautia</taxon>
    </lineage>
</organism>
<dbReference type="GO" id="GO:0015293">
    <property type="term" value="F:symporter activity"/>
    <property type="evidence" value="ECO:0007669"/>
    <property type="project" value="InterPro"/>
</dbReference>
<feature type="transmembrane region" description="Helical" evidence="2">
    <location>
        <begin position="411"/>
        <end position="431"/>
    </location>
</feature>
<feature type="transmembrane region" description="Helical" evidence="2">
    <location>
        <begin position="68"/>
        <end position="92"/>
    </location>
</feature>
<feature type="transmembrane region" description="Helical" evidence="2">
    <location>
        <begin position="283"/>
        <end position="300"/>
    </location>
</feature>
<dbReference type="GeneID" id="75054061"/>
<name>A0A7G5N0U8_9FIRM</name>
<dbReference type="Pfam" id="PF13347">
    <property type="entry name" value="MFS_2"/>
    <property type="match status" value="1"/>
</dbReference>
<feature type="transmembrane region" description="Helical" evidence="2">
    <location>
        <begin position="362"/>
        <end position="390"/>
    </location>
</feature>
<dbReference type="GO" id="GO:0008643">
    <property type="term" value="P:carbohydrate transport"/>
    <property type="evidence" value="ECO:0007669"/>
    <property type="project" value="InterPro"/>
</dbReference>
<dbReference type="AlphaFoldDB" id="A0A7G5N0U8"/>
<protein>
    <submittedName>
        <fullName evidence="3">Na+/melibiose symporter and related transporter</fullName>
    </submittedName>
</protein>
<feature type="transmembrane region" description="Helical" evidence="2">
    <location>
        <begin position="104"/>
        <end position="124"/>
    </location>
</feature>
<keyword evidence="2" id="KW-0472">Membrane</keyword>
<evidence type="ECO:0000256" key="1">
    <source>
        <dbReference type="SAM" id="MobiDB-lite"/>
    </source>
</evidence>
<dbReference type="InterPro" id="IPR039672">
    <property type="entry name" value="MFS_2"/>
</dbReference>
<evidence type="ECO:0000256" key="2">
    <source>
        <dbReference type="SAM" id="Phobius"/>
    </source>
</evidence>
<dbReference type="EMBL" id="CP039126">
    <property type="protein sequence ID" value="QMW80491.1"/>
    <property type="molecule type" value="Genomic_DNA"/>
</dbReference>
<dbReference type="RefSeq" id="WP_081624863.1">
    <property type="nucleotide sequence ID" value="NZ_CABLBP010000007.1"/>
</dbReference>
<reference evidence="3 4" key="1">
    <citation type="submission" date="2019-04" db="EMBL/GenBank/DDBJ databases">
        <authorList>
            <person name="Schori C."/>
            <person name="Ahrens C."/>
        </authorList>
    </citation>
    <scope>NUCLEOTIDE SEQUENCE [LARGE SCALE GENOMIC DNA]</scope>
    <source>
        <strain evidence="3 4">DSM 2950</strain>
    </source>
</reference>
<feature type="compositionally biased region" description="Basic and acidic residues" evidence="1">
    <location>
        <begin position="14"/>
        <end position="25"/>
    </location>
</feature>
<accession>A0A7G5N0U8</accession>
<dbReference type="InterPro" id="IPR036259">
    <property type="entry name" value="MFS_trans_sf"/>
</dbReference>
<feature type="transmembrane region" description="Helical" evidence="2">
    <location>
        <begin position="306"/>
        <end position="325"/>
    </location>
</feature>
<dbReference type="GO" id="GO:0005886">
    <property type="term" value="C:plasma membrane"/>
    <property type="evidence" value="ECO:0007669"/>
    <property type="project" value="TreeGrafter"/>
</dbReference>
<keyword evidence="2" id="KW-1133">Transmembrane helix</keyword>
<dbReference type="PANTHER" id="PTHR11328">
    <property type="entry name" value="MAJOR FACILITATOR SUPERFAMILY DOMAIN-CONTAINING PROTEIN"/>
    <property type="match status" value="1"/>
</dbReference>